<reference evidence="7 8" key="1">
    <citation type="journal article" date="2019" name="PLoS Biol.">
        <title>Sex chromosomes control vertical transmission of feminizing Wolbachia symbionts in an isopod.</title>
        <authorList>
            <person name="Becking T."/>
            <person name="Chebbi M.A."/>
            <person name="Giraud I."/>
            <person name="Moumen B."/>
            <person name="Laverre T."/>
            <person name="Caubet Y."/>
            <person name="Peccoud J."/>
            <person name="Gilbert C."/>
            <person name="Cordaux R."/>
        </authorList>
    </citation>
    <scope>NUCLEOTIDE SEQUENCE [LARGE SCALE GENOMIC DNA]</scope>
    <source>
        <strain evidence="7">ANa2</strain>
        <tissue evidence="7">Whole body excluding digestive tract and cuticle</tissue>
    </source>
</reference>
<dbReference type="Proteomes" id="UP000326759">
    <property type="component" value="Unassembled WGS sequence"/>
</dbReference>
<proteinExistence type="inferred from homology"/>
<comment type="similarity">
    <text evidence="2 6">Belongs to the tetraspanin (TM4SF) family.</text>
</comment>
<keyword evidence="3 6" id="KW-0812">Transmembrane</keyword>
<evidence type="ECO:0000256" key="2">
    <source>
        <dbReference type="ARBA" id="ARBA00006840"/>
    </source>
</evidence>
<dbReference type="SUPFAM" id="SSF48652">
    <property type="entry name" value="Tetraspanin"/>
    <property type="match status" value="1"/>
</dbReference>
<dbReference type="PRINTS" id="PR00259">
    <property type="entry name" value="TMFOUR"/>
</dbReference>
<evidence type="ECO:0000313" key="8">
    <source>
        <dbReference type="Proteomes" id="UP000326759"/>
    </source>
</evidence>
<dbReference type="Pfam" id="PF00335">
    <property type="entry name" value="Tetraspanin"/>
    <property type="match status" value="1"/>
</dbReference>
<feature type="transmembrane region" description="Helical" evidence="6">
    <location>
        <begin position="242"/>
        <end position="265"/>
    </location>
</feature>
<dbReference type="EMBL" id="SEYY01002764">
    <property type="protein sequence ID" value="KAB7504609.1"/>
    <property type="molecule type" value="Genomic_DNA"/>
</dbReference>
<dbReference type="OrthoDB" id="10016273at2759"/>
<keyword evidence="4 6" id="KW-1133">Transmembrane helix</keyword>
<protein>
    <recommendedName>
        <fullName evidence="6">Tetraspanin</fullName>
    </recommendedName>
</protein>
<keyword evidence="5 6" id="KW-0472">Membrane</keyword>
<gene>
    <name evidence="7" type="primary">Tspan7</name>
    <name evidence="7" type="ORF">Anas_07994</name>
</gene>
<evidence type="ECO:0000256" key="1">
    <source>
        <dbReference type="ARBA" id="ARBA00004141"/>
    </source>
</evidence>
<organism evidence="7 8">
    <name type="scientific">Armadillidium nasatum</name>
    <dbReference type="NCBI Taxonomy" id="96803"/>
    <lineage>
        <taxon>Eukaryota</taxon>
        <taxon>Metazoa</taxon>
        <taxon>Ecdysozoa</taxon>
        <taxon>Arthropoda</taxon>
        <taxon>Crustacea</taxon>
        <taxon>Multicrustacea</taxon>
        <taxon>Malacostraca</taxon>
        <taxon>Eumalacostraca</taxon>
        <taxon>Peracarida</taxon>
        <taxon>Isopoda</taxon>
        <taxon>Oniscidea</taxon>
        <taxon>Crinocheta</taxon>
        <taxon>Armadillidiidae</taxon>
        <taxon>Armadillidium</taxon>
    </lineage>
</organism>
<evidence type="ECO:0000256" key="4">
    <source>
        <dbReference type="ARBA" id="ARBA00022989"/>
    </source>
</evidence>
<dbReference type="InterPro" id="IPR018499">
    <property type="entry name" value="Tetraspanin/Peripherin"/>
</dbReference>
<evidence type="ECO:0000256" key="5">
    <source>
        <dbReference type="ARBA" id="ARBA00023136"/>
    </source>
</evidence>
<feature type="transmembrane region" description="Helical" evidence="6">
    <location>
        <begin position="25"/>
        <end position="49"/>
    </location>
</feature>
<evidence type="ECO:0000313" key="7">
    <source>
        <dbReference type="EMBL" id="KAB7504609.1"/>
    </source>
</evidence>
<dbReference type="InterPro" id="IPR000301">
    <property type="entry name" value="Tetraspanin_animals"/>
</dbReference>
<feature type="non-terminal residue" evidence="7">
    <location>
        <position position="1"/>
    </location>
</feature>
<dbReference type="PIRSF" id="PIRSF002419">
    <property type="entry name" value="Tetraspanin"/>
    <property type="match status" value="1"/>
</dbReference>
<evidence type="ECO:0000256" key="6">
    <source>
        <dbReference type="RuleBase" id="RU361218"/>
    </source>
</evidence>
<keyword evidence="8" id="KW-1185">Reference proteome</keyword>
<dbReference type="GO" id="GO:0016020">
    <property type="term" value="C:membrane"/>
    <property type="evidence" value="ECO:0007669"/>
    <property type="project" value="UniProtKB-SubCell"/>
</dbReference>
<comment type="caution">
    <text evidence="6">Lacks conserved residue(s) required for the propagation of feature annotation.</text>
</comment>
<evidence type="ECO:0000256" key="3">
    <source>
        <dbReference type="ARBA" id="ARBA00022692"/>
    </source>
</evidence>
<dbReference type="InterPro" id="IPR008952">
    <property type="entry name" value="Tetraspanin_EC2_sf"/>
</dbReference>
<comment type="caution">
    <text evidence="7">The sequence shown here is derived from an EMBL/GenBank/DDBJ whole genome shotgun (WGS) entry which is preliminary data.</text>
</comment>
<sequence length="277" mass="31333">CYHLLFYFKLRISKSIENYNGVLDFLFFFVLILKSNFFSSSFQLLGLFLQGTMLWIYFDETIIAPVAKDVEGYNWAIFVLMGIGTNNDNNGIPRMLWCPSRISMHACHIAACSWIYSNTDKFKEITISSFRSSFQNYYGFNDIKTKAMDTMQYELQCCGAAGSDDWAHARFNNPNNDRSAIEIGISSALDTYTIPASCCDRSLDTTACNAVRKVKLIGALSDNINKEGCAVKVIKILENQSWILIGVVLVISLVEILAMIFSMILCCTARRIENYKS</sequence>
<dbReference type="Gene3D" id="1.10.1450.10">
    <property type="entry name" value="Tetraspanin"/>
    <property type="match status" value="1"/>
</dbReference>
<dbReference type="AlphaFoldDB" id="A0A5N5TEK6"/>
<accession>A0A5N5TEK6</accession>
<comment type="subcellular location">
    <subcellularLocation>
        <location evidence="1 6">Membrane</location>
        <topology evidence="1 6">Multi-pass membrane protein</topology>
    </subcellularLocation>
</comment>
<name>A0A5N5TEK6_9CRUS</name>